<sequence length="393" mass="43673">MRQAYEGKKGKRRTHDLIAEKCDGITECERGVNTADEDGGCELIDLKFAEIRMQIASAANLAEVSPIIPISHSQVRDSWLAFGRDSRSEREGGGLKAKTKSNEHRAADAEQRSFSPRANRYMANRLHKALATSTKVVNRALTVTRISPLSYGAGAPARACRSGKRRHQANPPALKTAQIDFRGRGMDPKITRNPNRDTDGPIRNETTWIIHSTSYSPSGEKTKMFSWIEPVKSTNEERRTEKELMGESLGEKSHITEMEKGHPFHDIPLPFYLNRHVLSRANMSKVPKSYSRQGGRKIERVEGGRKRTRIRPRRNRPPASAGAEAPGGESPEWSPRNEAARLPGTASVTRHSRLARRHAAAPTANINGQNGVWGFCLTMNGKERGRTSESLDA</sequence>
<feature type="compositionally biased region" description="Basic and acidic residues" evidence="1">
    <location>
        <begin position="184"/>
        <end position="202"/>
    </location>
</feature>
<reference evidence="2 3" key="1">
    <citation type="journal article" date="2019" name="Philos. Trans. R. Soc. Lond., B, Biol. Sci.">
        <title>Ant behaviour and brain gene expression of defending hosts depend on the ecological success of the intruding social parasite.</title>
        <authorList>
            <person name="Kaur R."/>
            <person name="Stoldt M."/>
            <person name="Jongepier E."/>
            <person name="Feldmeyer B."/>
            <person name="Menzel F."/>
            <person name="Bornberg-Bauer E."/>
            <person name="Foitzik S."/>
        </authorList>
    </citation>
    <scope>NUCLEOTIDE SEQUENCE [LARGE SCALE GENOMIC DNA]</scope>
    <source>
        <tissue evidence="2">Whole body</tissue>
    </source>
</reference>
<accession>A0A4S2KLB5</accession>
<feature type="region of interest" description="Disordered" evidence="1">
    <location>
        <begin position="86"/>
        <end position="112"/>
    </location>
</feature>
<gene>
    <name evidence="2" type="ORF">DBV15_04234</name>
</gene>
<feature type="compositionally biased region" description="Basic residues" evidence="1">
    <location>
        <begin position="306"/>
        <end position="316"/>
    </location>
</feature>
<feature type="compositionally biased region" description="Basic and acidic residues" evidence="1">
    <location>
        <begin position="100"/>
        <end position="111"/>
    </location>
</feature>
<proteinExistence type="predicted"/>
<dbReference type="Proteomes" id="UP000310200">
    <property type="component" value="Unassembled WGS sequence"/>
</dbReference>
<feature type="compositionally biased region" description="Basic residues" evidence="1">
    <location>
        <begin position="350"/>
        <end position="359"/>
    </location>
</feature>
<protein>
    <submittedName>
        <fullName evidence="2">Uncharacterized protein</fullName>
    </submittedName>
</protein>
<feature type="compositionally biased region" description="Low complexity" evidence="1">
    <location>
        <begin position="317"/>
        <end position="332"/>
    </location>
</feature>
<dbReference type="AlphaFoldDB" id="A0A4S2KLB5"/>
<feature type="region of interest" description="Disordered" evidence="1">
    <location>
        <begin position="284"/>
        <end position="372"/>
    </location>
</feature>
<evidence type="ECO:0000313" key="2">
    <source>
        <dbReference type="EMBL" id="TGZ50471.1"/>
    </source>
</evidence>
<feature type="region of interest" description="Disordered" evidence="1">
    <location>
        <begin position="184"/>
        <end position="203"/>
    </location>
</feature>
<dbReference type="EMBL" id="QBLH01001969">
    <property type="protein sequence ID" value="TGZ50471.1"/>
    <property type="molecule type" value="Genomic_DNA"/>
</dbReference>
<evidence type="ECO:0000313" key="3">
    <source>
        <dbReference type="Proteomes" id="UP000310200"/>
    </source>
</evidence>
<organism evidence="2 3">
    <name type="scientific">Temnothorax longispinosus</name>
    <dbReference type="NCBI Taxonomy" id="300112"/>
    <lineage>
        <taxon>Eukaryota</taxon>
        <taxon>Metazoa</taxon>
        <taxon>Ecdysozoa</taxon>
        <taxon>Arthropoda</taxon>
        <taxon>Hexapoda</taxon>
        <taxon>Insecta</taxon>
        <taxon>Pterygota</taxon>
        <taxon>Neoptera</taxon>
        <taxon>Endopterygota</taxon>
        <taxon>Hymenoptera</taxon>
        <taxon>Apocrita</taxon>
        <taxon>Aculeata</taxon>
        <taxon>Formicoidea</taxon>
        <taxon>Formicidae</taxon>
        <taxon>Myrmicinae</taxon>
        <taxon>Temnothorax</taxon>
    </lineage>
</organism>
<name>A0A4S2KLB5_9HYME</name>
<keyword evidence="3" id="KW-1185">Reference proteome</keyword>
<evidence type="ECO:0000256" key="1">
    <source>
        <dbReference type="SAM" id="MobiDB-lite"/>
    </source>
</evidence>
<feature type="compositionally biased region" description="Basic and acidic residues" evidence="1">
    <location>
        <begin position="296"/>
        <end position="305"/>
    </location>
</feature>
<comment type="caution">
    <text evidence="2">The sequence shown here is derived from an EMBL/GenBank/DDBJ whole genome shotgun (WGS) entry which is preliminary data.</text>
</comment>